<evidence type="ECO:0000313" key="9">
    <source>
        <dbReference type="EMBL" id="MFC6633330.1"/>
    </source>
</evidence>
<gene>
    <name evidence="9" type="ORF">ACFQBM_08570</name>
</gene>
<dbReference type="InterPro" id="IPR013786">
    <property type="entry name" value="AcylCoA_DH/ox_N"/>
</dbReference>
<dbReference type="RefSeq" id="WP_193189189.1">
    <property type="nucleotide sequence ID" value="NZ_JACZFR010000001.1"/>
</dbReference>
<proteinExistence type="inferred from homology"/>
<dbReference type="Gene3D" id="1.20.140.10">
    <property type="entry name" value="Butyryl-CoA Dehydrogenase, subunit A, domain 3"/>
    <property type="match status" value="1"/>
</dbReference>
<dbReference type="SUPFAM" id="SSF56645">
    <property type="entry name" value="Acyl-CoA dehydrogenase NM domain-like"/>
    <property type="match status" value="1"/>
</dbReference>
<feature type="domain" description="Acyl-CoA oxidase/dehydrogenase middle" evidence="7">
    <location>
        <begin position="123"/>
        <end position="218"/>
    </location>
</feature>
<evidence type="ECO:0000259" key="6">
    <source>
        <dbReference type="Pfam" id="PF00441"/>
    </source>
</evidence>
<keyword evidence="10" id="KW-1185">Reference proteome</keyword>
<accession>A0ABW1YMP4</accession>
<sequence length="382" mass="42412">MIPRTVFNEEHEQFRDTVRKFLEKEAAPFHHQWEKDGQVDRALWNKAGEMGFLCPQIPEEYGGLGLDFGYNAIIDEEISRLGLSGIGWGLHSDIAVPYIIHYGTEAQKQKYLPKCISGEIVTAIAMTEPGAGSDLQGVRSTAIKSGDHYLLNGSKTFITNGQHADLVIVVAKTNPEEGHAGVSLLLVEADSPGFKKGTNLDKIGMKAQDTSELFFDDVKVPAENLLGAEGQGFIYLMQELPQERLGVAIGAIANAEAGLQWTIDYVRERKAFGKPIAAFQNTQFKLAELASELTAMRVFVDKCLELHYEKKLDVATAAKAKLLTTDFQCKLLDECVQLHGGFGYMWEYPIARAWADARVQRIYAGTNEIMKLIISRDLLKDK</sequence>
<comment type="caution">
    <text evidence="9">The sequence shown here is derived from an EMBL/GenBank/DDBJ whole genome shotgun (WGS) entry which is preliminary data.</text>
</comment>
<reference evidence="10" key="1">
    <citation type="journal article" date="2019" name="Int. J. Syst. Evol. Microbiol.">
        <title>The Global Catalogue of Microorganisms (GCM) 10K type strain sequencing project: providing services to taxonomists for standard genome sequencing and annotation.</title>
        <authorList>
            <consortium name="The Broad Institute Genomics Platform"/>
            <consortium name="The Broad Institute Genome Sequencing Center for Infectious Disease"/>
            <person name="Wu L."/>
            <person name="Ma J."/>
        </authorList>
    </citation>
    <scope>NUCLEOTIDE SEQUENCE [LARGE SCALE GENOMIC DNA]</scope>
    <source>
        <strain evidence="10">CGMCC 1.13718</strain>
    </source>
</reference>
<evidence type="ECO:0000256" key="4">
    <source>
        <dbReference type="ARBA" id="ARBA00022827"/>
    </source>
</evidence>
<feature type="domain" description="Acyl-CoA dehydrogenase/oxidase C-terminal" evidence="6">
    <location>
        <begin position="230"/>
        <end position="378"/>
    </location>
</feature>
<comment type="cofactor">
    <cofactor evidence="1 5">
        <name>FAD</name>
        <dbReference type="ChEBI" id="CHEBI:57692"/>
    </cofactor>
</comment>
<dbReference type="InterPro" id="IPR009075">
    <property type="entry name" value="AcylCo_DH/oxidase_C"/>
</dbReference>
<keyword evidence="5" id="KW-0560">Oxidoreductase</keyword>
<dbReference type="InterPro" id="IPR046373">
    <property type="entry name" value="Acyl-CoA_Oxase/DH_mid-dom_sf"/>
</dbReference>
<dbReference type="InterPro" id="IPR006089">
    <property type="entry name" value="Acyl-CoA_DH_CS"/>
</dbReference>
<protein>
    <submittedName>
        <fullName evidence="9">Acyl-CoA dehydrogenase family protein</fullName>
    </submittedName>
</protein>
<dbReference type="EMBL" id="JBHSVR010000001">
    <property type="protein sequence ID" value="MFC6633330.1"/>
    <property type="molecule type" value="Genomic_DNA"/>
</dbReference>
<comment type="similarity">
    <text evidence="2 5">Belongs to the acyl-CoA dehydrogenase family.</text>
</comment>
<evidence type="ECO:0000259" key="7">
    <source>
        <dbReference type="Pfam" id="PF02770"/>
    </source>
</evidence>
<dbReference type="PANTHER" id="PTHR43884">
    <property type="entry name" value="ACYL-COA DEHYDROGENASE"/>
    <property type="match status" value="1"/>
</dbReference>
<evidence type="ECO:0000256" key="1">
    <source>
        <dbReference type="ARBA" id="ARBA00001974"/>
    </source>
</evidence>
<name>A0ABW1YMP4_9GAMM</name>
<evidence type="ECO:0000256" key="5">
    <source>
        <dbReference type="RuleBase" id="RU362125"/>
    </source>
</evidence>
<evidence type="ECO:0000313" key="10">
    <source>
        <dbReference type="Proteomes" id="UP001596425"/>
    </source>
</evidence>
<evidence type="ECO:0000256" key="2">
    <source>
        <dbReference type="ARBA" id="ARBA00009347"/>
    </source>
</evidence>
<organism evidence="9 10">
    <name type="scientific">Microbulbifer taiwanensis</name>
    <dbReference type="NCBI Taxonomy" id="986746"/>
    <lineage>
        <taxon>Bacteria</taxon>
        <taxon>Pseudomonadati</taxon>
        <taxon>Pseudomonadota</taxon>
        <taxon>Gammaproteobacteria</taxon>
        <taxon>Cellvibrionales</taxon>
        <taxon>Microbulbiferaceae</taxon>
        <taxon>Microbulbifer</taxon>
    </lineage>
</organism>
<dbReference type="Pfam" id="PF02771">
    <property type="entry name" value="Acyl-CoA_dh_N"/>
    <property type="match status" value="1"/>
</dbReference>
<dbReference type="PIRSF" id="PIRSF016578">
    <property type="entry name" value="HsaA"/>
    <property type="match status" value="1"/>
</dbReference>
<keyword evidence="3 5" id="KW-0285">Flavoprotein</keyword>
<dbReference type="InterPro" id="IPR006091">
    <property type="entry name" value="Acyl-CoA_Oxase/DH_mid-dom"/>
</dbReference>
<dbReference type="Pfam" id="PF00441">
    <property type="entry name" value="Acyl-CoA_dh_1"/>
    <property type="match status" value="1"/>
</dbReference>
<dbReference type="PROSITE" id="PS00072">
    <property type="entry name" value="ACYL_COA_DH_1"/>
    <property type="match status" value="1"/>
</dbReference>
<dbReference type="Pfam" id="PF02770">
    <property type="entry name" value="Acyl-CoA_dh_M"/>
    <property type="match status" value="1"/>
</dbReference>
<dbReference type="InterPro" id="IPR009100">
    <property type="entry name" value="AcylCoA_DH/oxidase_NM_dom_sf"/>
</dbReference>
<dbReference type="Gene3D" id="1.10.540.10">
    <property type="entry name" value="Acyl-CoA dehydrogenase/oxidase, N-terminal domain"/>
    <property type="match status" value="1"/>
</dbReference>
<feature type="domain" description="Acyl-CoA dehydrogenase/oxidase N-terminal" evidence="8">
    <location>
        <begin position="8"/>
        <end position="119"/>
    </location>
</feature>
<dbReference type="PROSITE" id="PS00073">
    <property type="entry name" value="ACYL_COA_DH_2"/>
    <property type="match status" value="1"/>
</dbReference>
<dbReference type="PANTHER" id="PTHR43884:SF12">
    <property type="entry name" value="ISOVALERYL-COA DEHYDROGENASE, MITOCHONDRIAL-RELATED"/>
    <property type="match status" value="1"/>
</dbReference>
<dbReference type="InterPro" id="IPR037069">
    <property type="entry name" value="AcylCoA_DH/ox_N_sf"/>
</dbReference>
<dbReference type="Proteomes" id="UP001596425">
    <property type="component" value="Unassembled WGS sequence"/>
</dbReference>
<evidence type="ECO:0000259" key="8">
    <source>
        <dbReference type="Pfam" id="PF02771"/>
    </source>
</evidence>
<dbReference type="InterPro" id="IPR036250">
    <property type="entry name" value="AcylCo_DH-like_C"/>
</dbReference>
<dbReference type="Gene3D" id="2.40.110.10">
    <property type="entry name" value="Butyryl-CoA Dehydrogenase, subunit A, domain 2"/>
    <property type="match status" value="1"/>
</dbReference>
<dbReference type="SUPFAM" id="SSF47203">
    <property type="entry name" value="Acyl-CoA dehydrogenase C-terminal domain-like"/>
    <property type="match status" value="1"/>
</dbReference>
<keyword evidence="4 5" id="KW-0274">FAD</keyword>
<evidence type="ECO:0000256" key="3">
    <source>
        <dbReference type="ARBA" id="ARBA00022630"/>
    </source>
</evidence>